<evidence type="ECO:0000313" key="7">
    <source>
        <dbReference type="EMBL" id="SDS95710.1"/>
    </source>
</evidence>
<dbReference type="InterPro" id="IPR000700">
    <property type="entry name" value="PAS-assoc_C"/>
</dbReference>
<gene>
    <name evidence="7" type="ORF">SAMN05216598_3392</name>
</gene>
<feature type="domain" description="GGDEF" evidence="6">
    <location>
        <begin position="158"/>
        <end position="291"/>
    </location>
</feature>
<feature type="domain" description="PAC" evidence="4">
    <location>
        <begin position="71"/>
        <end position="126"/>
    </location>
</feature>
<dbReference type="PANTHER" id="PTHR44757">
    <property type="entry name" value="DIGUANYLATE CYCLASE DGCP"/>
    <property type="match status" value="1"/>
</dbReference>
<dbReference type="FunFam" id="3.30.70.270:FF:000001">
    <property type="entry name" value="Diguanylate cyclase domain protein"/>
    <property type="match status" value="1"/>
</dbReference>
<dbReference type="InterPro" id="IPR001610">
    <property type="entry name" value="PAC"/>
</dbReference>
<evidence type="ECO:0000259" key="5">
    <source>
        <dbReference type="PROSITE" id="PS50883"/>
    </source>
</evidence>
<evidence type="ECO:0000259" key="3">
    <source>
        <dbReference type="PROSITE" id="PS50112"/>
    </source>
</evidence>
<dbReference type="SMART" id="SM00267">
    <property type="entry name" value="GGDEF"/>
    <property type="match status" value="1"/>
</dbReference>
<accession>A0A1H1WGC8</accession>
<dbReference type="CDD" id="cd00130">
    <property type="entry name" value="PAS"/>
    <property type="match status" value="1"/>
</dbReference>
<dbReference type="Gene3D" id="3.30.70.270">
    <property type="match status" value="1"/>
</dbReference>
<dbReference type="InterPro" id="IPR000160">
    <property type="entry name" value="GGDEF_dom"/>
</dbReference>
<comment type="cofactor">
    <cofactor evidence="1">
        <name>Mg(2+)</name>
        <dbReference type="ChEBI" id="CHEBI:18420"/>
    </cofactor>
</comment>
<proteinExistence type="predicted"/>
<keyword evidence="8" id="KW-1185">Reference proteome</keyword>
<dbReference type="InterPro" id="IPR001633">
    <property type="entry name" value="EAL_dom"/>
</dbReference>
<dbReference type="Pfam" id="PF00990">
    <property type="entry name" value="GGDEF"/>
    <property type="match status" value="1"/>
</dbReference>
<dbReference type="InterPro" id="IPR035919">
    <property type="entry name" value="EAL_sf"/>
</dbReference>
<dbReference type="PROSITE" id="PS50112">
    <property type="entry name" value="PAS"/>
    <property type="match status" value="1"/>
</dbReference>
<evidence type="ECO:0000259" key="6">
    <source>
        <dbReference type="PROSITE" id="PS50887"/>
    </source>
</evidence>
<evidence type="ECO:0000259" key="4">
    <source>
        <dbReference type="PROSITE" id="PS50113"/>
    </source>
</evidence>
<dbReference type="PANTHER" id="PTHR44757:SF2">
    <property type="entry name" value="BIOFILM ARCHITECTURE MAINTENANCE PROTEIN MBAA"/>
    <property type="match status" value="1"/>
</dbReference>
<dbReference type="EMBL" id="LT629777">
    <property type="protein sequence ID" value="SDS95710.1"/>
    <property type="molecule type" value="Genomic_DNA"/>
</dbReference>
<dbReference type="RefSeq" id="WP_090206752.1">
    <property type="nucleotide sequence ID" value="NZ_LT629777.1"/>
</dbReference>
<dbReference type="NCBIfam" id="TIGR00254">
    <property type="entry name" value="GGDEF"/>
    <property type="match status" value="1"/>
</dbReference>
<evidence type="ECO:0000313" key="8">
    <source>
        <dbReference type="Proteomes" id="UP000199524"/>
    </source>
</evidence>
<dbReference type="PROSITE" id="PS50883">
    <property type="entry name" value="EAL"/>
    <property type="match status" value="1"/>
</dbReference>
<dbReference type="CDD" id="cd01949">
    <property type="entry name" value="GGDEF"/>
    <property type="match status" value="1"/>
</dbReference>
<dbReference type="PROSITE" id="PS50887">
    <property type="entry name" value="GGDEF"/>
    <property type="match status" value="1"/>
</dbReference>
<dbReference type="InterPro" id="IPR000014">
    <property type="entry name" value="PAS"/>
</dbReference>
<evidence type="ECO:0000256" key="2">
    <source>
        <dbReference type="ARBA" id="ARBA00004533"/>
    </source>
</evidence>
<feature type="domain" description="PAS" evidence="3">
    <location>
        <begin position="1"/>
        <end position="56"/>
    </location>
</feature>
<comment type="subcellular location">
    <subcellularLocation>
        <location evidence="2">Cell inner membrane</location>
    </subcellularLocation>
</comment>
<reference evidence="8" key="1">
    <citation type="submission" date="2016-10" db="EMBL/GenBank/DDBJ databases">
        <authorList>
            <person name="Varghese N."/>
            <person name="Submissions S."/>
        </authorList>
    </citation>
    <scope>NUCLEOTIDE SEQUENCE [LARGE SCALE GENOMIC DNA]</scope>
    <source>
        <strain evidence="8">ATCC 23835</strain>
    </source>
</reference>
<dbReference type="SMART" id="SM00052">
    <property type="entry name" value="EAL"/>
    <property type="match status" value="1"/>
</dbReference>
<dbReference type="SMART" id="SM00091">
    <property type="entry name" value="PAS"/>
    <property type="match status" value="1"/>
</dbReference>
<sequence>MDETYRKVVDAAAIFSETDLNGRITYVNDRFCAISGYSREELLGQNHRLLNSGFHPPEFFGEMWRTLSLGQVWRGEVCNRAKDGSRYWLDSTMVPLLDEATGQVRKYLSIRFDVSEKLRLLHTLQWRVGHDVLTGLPNRAFLSELLNQSLDFARREHIPLAVCMLDLDGFKAVNDSYGHACGDALLVEVAARLRGIMRGEDVVARLSGDEFVLILRYVRDSQELQATLQRVLWAVSAPYAIHEQDIHVCASIGVTVFPDDDEDPDTLLRHADQAMYLAKQGGRNRFHLFDVSLDREVRATYQSVASMRRALEADELRLVYQPKVNLRTGQVVGFEALVHWQSPQRGLLEPHEFLPLVAQTDVIGEIGEWVIDRVLAQIQAWRRTGYNWPVSLNIAARHFQRADFVPRLQALLARYAEVPAQMLDLEIVESVAIENIQRVSQCLQDCQALGVRFSLDDFGTGYSSLSYLKRLRTQTIKIDRSFIRDILHDQDDLALTKAVIGLARAFGREVIAEGLETAEQGRLLISLGCDVAQGSFVARPMAAQAVPAWVASFVPSPLWHAPPDPVAGFVCE</sequence>
<dbReference type="InterPro" id="IPR029787">
    <property type="entry name" value="Nucleotide_cyclase"/>
</dbReference>
<dbReference type="SMART" id="SM00086">
    <property type="entry name" value="PAC"/>
    <property type="match status" value="1"/>
</dbReference>
<dbReference type="Pfam" id="PF00563">
    <property type="entry name" value="EAL"/>
    <property type="match status" value="1"/>
</dbReference>
<protein>
    <submittedName>
        <fullName evidence="7">Diguanylate cyclase/phosphodiesterase with PAS/PAC sensor(S)</fullName>
    </submittedName>
</protein>
<evidence type="ECO:0000256" key="1">
    <source>
        <dbReference type="ARBA" id="ARBA00001946"/>
    </source>
</evidence>
<feature type="domain" description="EAL" evidence="5">
    <location>
        <begin position="300"/>
        <end position="554"/>
    </location>
</feature>
<dbReference type="AlphaFoldDB" id="A0A1H1WGC8"/>
<dbReference type="InterPro" id="IPR035965">
    <property type="entry name" value="PAS-like_dom_sf"/>
</dbReference>
<dbReference type="GeneID" id="300208328"/>
<dbReference type="InterPro" id="IPR043128">
    <property type="entry name" value="Rev_trsase/Diguanyl_cyclase"/>
</dbReference>
<dbReference type="GO" id="GO:0003824">
    <property type="term" value="F:catalytic activity"/>
    <property type="evidence" value="ECO:0007669"/>
    <property type="project" value="UniProtKB-ARBA"/>
</dbReference>
<dbReference type="SUPFAM" id="SSF141868">
    <property type="entry name" value="EAL domain-like"/>
    <property type="match status" value="1"/>
</dbReference>
<dbReference type="GO" id="GO:0005886">
    <property type="term" value="C:plasma membrane"/>
    <property type="evidence" value="ECO:0007669"/>
    <property type="project" value="UniProtKB-SubCell"/>
</dbReference>
<dbReference type="Gene3D" id="3.20.20.450">
    <property type="entry name" value="EAL domain"/>
    <property type="match status" value="1"/>
</dbReference>
<organism evidence="7 8">
    <name type="scientific">Pseudomonas asplenii</name>
    <dbReference type="NCBI Taxonomy" id="53407"/>
    <lineage>
        <taxon>Bacteria</taxon>
        <taxon>Pseudomonadati</taxon>
        <taxon>Pseudomonadota</taxon>
        <taxon>Gammaproteobacteria</taxon>
        <taxon>Pseudomonadales</taxon>
        <taxon>Pseudomonadaceae</taxon>
        <taxon>Pseudomonas</taxon>
    </lineage>
</organism>
<dbReference type="Gene3D" id="3.30.450.20">
    <property type="entry name" value="PAS domain"/>
    <property type="match status" value="1"/>
</dbReference>
<dbReference type="SUPFAM" id="SSF55785">
    <property type="entry name" value="PYP-like sensor domain (PAS domain)"/>
    <property type="match status" value="1"/>
</dbReference>
<dbReference type="InterPro" id="IPR052155">
    <property type="entry name" value="Biofilm_reg_signaling"/>
</dbReference>
<dbReference type="Proteomes" id="UP000199524">
    <property type="component" value="Chromosome I"/>
</dbReference>
<name>A0A1H1WGC8_9PSED</name>
<dbReference type="NCBIfam" id="TIGR00229">
    <property type="entry name" value="sensory_box"/>
    <property type="match status" value="1"/>
</dbReference>
<dbReference type="CDD" id="cd01948">
    <property type="entry name" value="EAL"/>
    <property type="match status" value="1"/>
</dbReference>
<dbReference type="SUPFAM" id="SSF55073">
    <property type="entry name" value="Nucleotide cyclase"/>
    <property type="match status" value="1"/>
</dbReference>
<dbReference type="Pfam" id="PF13426">
    <property type="entry name" value="PAS_9"/>
    <property type="match status" value="1"/>
</dbReference>
<dbReference type="PROSITE" id="PS50113">
    <property type="entry name" value="PAC"/>
    <property type="match status" value="1"/>
</dbReference>